<keyword evidence="3" id="KW-1185">Reference proteome</keyword>
<dbReference type="SUPFAM" id="SSF49464">
    <property type="entry name" value="Carboxypeptidase regulatory domain-like"/>
    <property type="match status" value="1"/>
</dbReference>
<proteinExistence type="predicted"/>
<dbReference type="Proteomes" id="UP001310248">
    <property type="component" value="Unassembled WGS sequence"/>
</dbReference>
<dbReference type="EMBL" id="JAYDYW010000006">
    <property type="protein sequence ID" value="MEE1673774.1"/>
    <property type="molecule type" value="Genomic_DNA"/>
</dbReference>
<protein>
    <recommendedName>
        <fullName evidence="4">Methylamine utilization protein</fullName>
    </recommendedName>
</protein>
<name>A0ABU7G450_9ALTE</name>
<evidence type="ECO:0000256" key="1">
    <source>
        <dbReference type="SAM" id="SignalP"/>
    </source>
</evidence>
<dbReference type="Gene3D" id="2.60.40.420">
    <property type="entry name" value="Cupredoxins - blue copper proteins"/>
    <property type="match status" value="1"/>
</dbReference>
<evidence type="ECO:0000313" key="3">
    <source>
        <dbReference type="Proteomes" id="UP001310248"/>
    </source>
</evidence>
<reference evidence="3" key="1">
    <citation type="submission" date="2023-07" db="EMBL/GenBank/DDBJ databases">
        <title>Draft genome sequence of Agarivorans aestuarii strain ZMCS4, a CAZymes producing bacteria isolated from the marine brown algae Clodostephus spongiosus.</title>
        <authorList>
            <person name="Lorente B."/>
            <person name="Cabral C."/>
            <person name="Frias J."/>
            <person name="Faria J."/>
            <person name="Toubarro D."/>
        </authorList>
    </citation>
    <scope>NUCLEOTIDE SEQUENCE [LARGE SCALE GENOMIC DNA]</scope>
    <source>
        <strain evidence="3">ZMCS4</strain>
    </source>
</reference>
<comment type="caution">
    <text evidence="2">The sequence shown here is derived from an EMBL/GenBank/DDBJ whole genome shotgun (WGS) entry which is preliminary data.</text>
</comment>
<gene>
    <name evidence="2" type="ORF">SNR37_003201</name>
</gene>
<sequence>MRNIVTSLALILLSFSSLANSSFSYQLNLSQPDGSPAANVVVYLEPQGHQLNEVNQQTVVIGQRDKAFVPYISVAQRASQVDFNNDDNITHHIYSAAGDNKFSFQIKSGETHSKHDFDHSGVVPMGCNIHDWMGAYLLLVDTPLFNKTNAQGMVEFIAVPAGDYQLLVWHPELKTANQRISQKININDNGKLALSLPNAIEDAELEQQNPDDFDFLSEY</sequence>
<evidence type="ECO:0000313" key="2">
    <source>
        <dbReference type="EMBL" id="MEE1673774.1"/>
    </source>
</evidence>
<dbReference type="InterPro" id="IPR008969">
    <property type="entry name" value="CarboxyPept-like_regulatory"/>
</dbReference>
<evidence type="ECO:0008006" key="4">
    <source>
        <dbReference type="Google" id="ProtNLM"/>
    </source>
</evidence>
<accession>A0ABU7G450</accession>
<feature type="signal peptide" evidence="1">
    <location>
        <begin position="1"/>
        <end position="19"/>
    </location>
</feature>
<dbReference type="InterPro" id="IPR008972">
    <property type="entry name" value="Cupredoxin"/>
</dbReference>
<reference evidence="2 3" key="2">
    <citation type="submission" date="2023-12" db="EMBL/GenBank/DDBJ databases">
        <authorList>
            <consortium name="Cladostephus spongiosus"/>
            <person name="Lorente B."/>
            <person name="Cabral C."/>
            <person name="Frias J."/>
            <person name="Faria J."/>
            <person name="Toubarro D."/>
        </authorList>
    </citation>
    <scope>NUCLEOTIDE SEQUENCE [LARGE SCALE GENOMIC DNA]</scope>
    <source>
        <strain evidence="2 3">ZMCS4</strain>
    </source>
</reference>
<organism evidence="2 3">
    <name type="scientific">Agarivorans aestuarii</name>
    <dbReference type="NCBI Taxonomy" id="1563703"/>
    <lineage>
        <taxon>Bacteria</taxon>
        <taxon>Pseudomonadati</taxon>
        <taxon>Pseudomonadota</taxon>
        <taxon>Gammaproteobacteria</taxon>
        <taxon>Alteromonadales</taxon>
        <taxon>Alteromonadaceae</taxon>
        <taxon>Agarivorans</taxon>
    </lineage>
</organism>
<dbReference type="RefSeq" id="WP_329775022.1">
    <property type="nucleotide sequence ID" value="NZ_JAYDYW010000006.1"/>
</dbReference>
<dbReference type="SUPFAM" id="SSF49503">
    <property type="entry name" value="Cupredoxins"/>
    <property type="match status" value="1"/>
</dbReference>
<keyword evidence="1" id="KW-0732">Signal</keyword>
<feature type="chain" id="PRO_5045176380" description="Methylamine utilization protein" evidence="1">
    <location>
        <begin position="20"/>
        <end position="219"/>
    </location>
</feature>